<evidence type="ECO:0000313" key="3">
    <source>
        <dbReference type="Proteomes" id="UP000014243"/>
    </source>
</evidence>
<dbReference type="AlphaFoldDB" id="S2S196"/>
<gene>
    <name evidence="2" type="ORF">Lpp126_13282</name>
</gene>
<feature type="region of interest" description="Disordered" evidence="1">
    <location>
        <begin position="1"/>
        <end position="27"/>
    </location>
</feature>
<feature type="non-terminal residue" evidence="2">
    <location>
        <position position="27"/>
    </location>
</feature>
<name>S2S196_LACPA</name>
<protein>
    <submittedName>
        <fullName evidence="2">Uncharacterized protein</fullName>
    </submittedName>
</protein>
<sequence>MLLVMLGMPSGSAESEPMPLKANHVAA</sequence>
<accession>S2S196</accession>
<comment type="caution">
    <text evidence="2">The sequence shown here is derived from an EMBL/GenBank/DDBJ whole genome shotgun (WGS) entry which is preliminary data.</text>
</comment>
<organism evidence="2 3">
    <name type="scientific">Lacticaseibacillus paracasei subsp. paracasei Lpp126</name>
    <dbReference type="NCBI Taxonomy" id="1256206"/>
    <lineage>
        <taxon>Bacteria</taxon>
        <taxon>Bacillati</taxon>
        <taxon>Bacillota</taxon>
        <taxon>Bacilli</taxon>
        <taxon>Lactobacillales</taxon>
        <taxon>Lactobacillaceae</taxon>
        <taxon>Lacticaseibacillus</taxon>
    </lineage>
</organism>
<proteinExistence type="predicted"/>
<reference evidence="2 3" key="1">
    <citation type="journal article" date="2013" name="PLoS ONE">
        <title>Lactobacillus paracasei comparative genomics: towards species pan-genome definition and exploitation of diversity.</title>
        <authorList>
            <person name="Smokvina T."/>
            <person name="Wels M."/>
            <person name="Polka J."/>
            <person name="Chervaux C."/>
            <person name="Brisse S."/>
            <person name="Boekhorst J."/>
            <person name="van Hylckama Vlieg J.E."/>
            <person name="Siezen R.J."/>
        </authorList>
    </citation>
    <scope>NUCLEOTIDE SEQUENCE [LARGE SCALE GENOMIC DNA]</scope>
    <source>
        <strain evidence="2 3">Lpp126</strain>
    </source>
</reference>
<evidence type="ECO:0000256" key="1">
    <source>
        <dbReference type="SAM" id="MobiDB-lite"/>
    </source>
</evidence>
<evidence type="ECO:0000313" key="2">
    <source>
        <dbReference type="EMBL" id="EPC73368.1"/>
    </source>
</evidence>
<dbReference type="EMBL" id="ANKC01000947">
    <property type="protein sequence ID" value="EPC73368.1"/>
    <property type="molecule type" value="Genomic_DNA"/>
</dbReference>
<dbReference type="Proteomes" id="UP000014243">
    <property type="component" value="Unassembled WGS sequence"/>
</dbReference>